<keyword evidence="3" id="KW-1185">Reference proteome</keyword>
<gene>
    <name evidence="2" type="ORF">Aau02nite_51260</name>
</gene>
<dbReference type="Proteomes" id="UP000681340">
    <property type="component" value="Unassembled WGS sequence"/>
</dbReference>
<proteinExistence type="predicted"/>
<comment type="caution">
    <text evidence="2">The sequence shown here is derived from an EMBL/GenBank/DDBJ whole genome shotgun (WGS) entry which is preliminary data.</text>
</comment>
<evidence type="ECO:0008006" key="4">
    <source>
        <dbReference type="Google" id="ProtNLM"/>
    </source>
</evidence>
<accession>A0A919VX68</accession>
<dbReference type="EMBL" id="BOQL01000042">
    <property type="protein sequence ID" value="GIM72493.1"/>
    <property type="molecule type" value="Genomic_DNA"/>
</dbReference>
<dbReference type="AlphaFoldDB" id="A0A919VX68"/>
<feature type="transmembrane region" description="Helical" evidence="1">
    <location>
        <begin position="21"/>
        <end position="39"/>
    </location>
</feature>
<protein>
    <recommendedName>
        <fullName evidence="4">DUF4383 domain-containing protein</fullName>
    </recommendedName>
</protein>
<keyword evidence="1" id="KW-0812">Transmembrane</keyword>
<feature type="transmembrane region" description="Helical" evidence="1">
    <location>
        <begin position="77"/>
        <end position="97"/>
    </location>
</feature>
<feature type="transmembrane region" description="Helical" evidence="1">
    <location>
        <begin position="103"/>
        <end position="121"/>
    </location>
</feature>
<evidence type="ECO:0000256" key="1">
    <source>
        <dbReference type="SAM" id="Phobius"/>
    </source>
</evidence>
<name>A0A919VX68_9ACTN</name>
<sequence length="123" mass="12342">MVTDIRQAVQGVRDNSGPVTFAFGMVLVGIGIAGFLAVGRGELLGLFQVTMPFSVLHVALGAALVSAVILGPRPARVTATGAGLTLFALGLAGLAGVTRIAPTGADIALYLVLGMALTAVGRR</sequence>
<keyword evidence="1" id="KW-0472">Membrane</keyword>
<feature type="transmembrane region" description="Helical" evidence="1">
    <location>
        <begin position="51"/>
        <end position="70"/>
    </location>
</feature>
<evidence type="ECO:0000313" key="3">
    <source>
        <dbReference type="Proteomes" id="UP000681340"/>
    </source>
</evidence>
<organism evidence="2 3">
    <name type="scientific">Actinoplanes auranticolor</name>
    <dbReference type="NCBI Taxonomy" id="47988"/>
    <lineage>
        <taxon>Bacteria</taxon>
        <taxon>Bacillati</taxon>
        <taxon>Actinomycetota</taxon>
        <taxon>Actinomycetes</taxon>
        <taxon>Micromonosporales</taxon>
        <taxon>Micromonosporaceae</taxon>
        <taxon>Actinoplanes</taxon>
    </lineage>
</organism>
<reference evidence="2" key="1">
    <citation type="submission" date="2021-03" db="EMBL/GenBank/DDBJ databases">
        <title>Whole genome shotgun sequence of Actinoplanes auranticolor NBRC 12245.</title>
        <authorList>
            <person name="Komaki H."/>
            <person name="Tamura T."/>
        </authorList>
    </citation>
    <scope>NUCLEOTIDE SEQUENCE</scope>
    <source>
        <strain evidence="2">NBRC 12245</strain>
    </source>
</reference>
<evidence type="ECO:0000313" key="2">
    <source>
        <dbReference type="EMBL" id="GIM72493.1"/>
    </source>
</evidence>
<dbReference type="RefSeq" id="WP_212991078.1">
    <property type="nucleotide sequence ID" value="NZ_BAABEA010000002.1"/>
</dbReference>
<keyword evidence="1" id="KW-1133">Transmembrane helix</keyword>